<evidence type="ECO:0000313" key="1">
    <source>
        <dbReference type="EMBL" id="MBX47804.1"/>
    </source>
</evidence>
<dbReference type="AlphaFoldDB" id="A0A2P2NZB4"/>
<accession>A0A2P2NZB4</accession>
<dbReference type="EMBL" id="GGEC01067320">
    <property type="protein sequence ID" value="MBX47804.1"/>
    <property type="molecule type" value="Transcribed_RNA"/>
</dbReference>
<protein>
    <submittedName>
        <fullName evidence="1">Uncharacterized protein</fullName>
    </submittedName>
</protein>
<reference evidence="1" key="1">
    <citation type="submission" date="2018-02" db="EMBL/GenBank/DDBJ databases">
        <title>Rhizophora mucronata_Transcriptome.</title>
        <authorList>
            <person name="Meera S.P."/>
            <person name="Sreeshan A."/>
            <person name="Augustine A."/>
        </authorList>
    </citation>
    <scope>NUCLEOTIDE SEQUENCE</scope>
    <source>
        <tissue evidence="1">Leaf</tissue>
    </source>
</reference>
<organism evidence="1">
    <name type="scientific">Rhizophora mucronata</name>
    <name type="common">Asiatic mangrove</name>
    <dbReference type="NCBI Taxonomy" id="61149"/>
    <lineage>
        <taxon>Eukaryota</taxon>
        <taxon>Viridiplantae</taxon>
        <taxon>Streptophyta</taxon>
        <taxon>Embryophyta</taxon>
        <taxon>Tracheophyta</taxon>
        <taxon>Spermatophyta</taxon>
        <taxon>Magnoliopsida</taxon>
        <taxon>eudicotyledons</taxon>
        <taxon>Gunneridae</taxon>
        <taxon>Pentapetalae</taxon>
        <taxon>rosids</taxon>
        <taxon>fabids</taxon>
        <taxon>Malpighiales</taxon>
        <taxon>Rhizophoraceae</taxon>
        <taxon>Rhizophora</taxon>
    </lineage>
</organism>
<proteinExistence type="predicted"/>
<sequence length="41" mass="4632">MIVLYYGYCLSLNIGSRTSFPICDYSIVALHNLFSLVCIID</sequence>
<name>A0A2P2NZB4_RHIMU</name>